<gene>
    <name evidence="5" type="primary">Ank1</name>
    <name evidence="5" type="ORF">SNAT2548_LOCUS19246</name>
</gene>
<dbReference type="AlphaFoldDB" id="A0A812PDL3"/>
<feature type="signal peptide" evidence="4">
    <location>
        <begin position="1"/>
        <end position="19"/>
    </location>
</feature>
<keyword evidence="4" id="KW-0732">Signal</keyword>
<dbReference type="PRINTS" id="PR01415">
    <property type="entry name" value="ANKYRIN"/>
</dbReference>
<evidence type="ECO:0000313" key="5">
    <source>
        <dbReference type="EMBL" id="CAE7359186.1"/>
    </source>
</evidence>
<reference evidence="5" key="1">
    <citation type="submission" date="2021-02" db="EMBL/GenBank/DDBJ databases">
        <authorList>
            <person name="Dougan E. K."/>
            <person name="Rhodes N."/>
            <person name="Thang M."/>
            <person name="Chan C."/>
        </authorList>
    </citation>
    <scope>NUCLEOTIDE SEQUENCE</scope>
</reference>
<feature type="repeat" description="ANK" evidence="3">
    <location>
        <begin position="340"/>
        <end position="372"/>
    </location>
</feature>
<dbReference type="Pfam" id="PF00023">
    <property type="entry name" value="Ank"/>
    <property type="match status" value="2"/>
</dbReference>
<evidence type="ECO:0000256" key="3">
    <source>
        <dbReference type="PROSITE-ProRule" id="PRU00023"/>
    </source>
</evidence>
<dbReference type="SMART" id="SM00248">
    <property type="entry name" value="ANK"/>
    <property type="match status" value="7"/>
</dbReference>
<accession>A0A812PDL3</accession>
<comment type="caution">
    <text evidence="5">The sequence shown here is derived from an EMBL/GenBank/DDBJ whole genome shotgun (WGS) entry which is preliminary data.</text>
</comment>
<feature type="repeat" description="ANK" evidence="3">
    <location>
        <begin position="271"/>
        <end position="304"/>
    </location>
</feature>
<dbReference type="InterPro" id="IPR002110">
    <property type="entry name" value="Ankyrin_rpt"/>
</dbReference>
<keyword evidence="2 3" id="KW-0040">ANK repeat</keyword>
<dbReference type="Proteomes" id="UP000604046">
    <property type="component" value="Unassembled WGS sequence"/>
</dbReference>
<dbReference type="SUPFAM" id="SSF48403">
    <property type="entry name" value="Ankyrin repeat"/>
    <property type="match status" value="1"/>
</dbReference>
<sequence length="497" mass="54552">MWAMASMSFVLSMMENGQGTVVALVNKGMEGERALHKAVLYEHEIPTLGVAAYGLGYWSPQVLVIDLQGTCSKTSPALQLQLASRLGAWATSKQKKHWRLQDFVRRSHLHWRCLDCSETCSLDAALAKQVKQLVEEKQLKDRKGRELLRAVMNTSLNEVELEREEELKLEAKVVFMLHTSLEKHRRYHDQQKAEDYYRSLITEAALHHPFPWSPHSRHVVKPQDLLEENADANTADRAGWTVLRVAAEAGHAEVAALLLQHHADPNLPDEFGNLPLHRAANDGASSAVVALLLEHRAEVNPCNEDGETPLHDAAASTSGHVEAAALLLEYKAVVDCPGRGGASPLHRAAETGHVQVAALLIDHKAGVNIRDQPVTGDMPLNGPIRAGASPLHLAADEGHVQVAALLIDHKAGVNVRDQSGDMPLHKASFWGHAEVVALLLEERAEVSPRDNLGGTPLCCATERGHTEVVTLLKQHGATLPPGFRRSDELDWMIFKES</sequence>
<dbReference type="Gene3D" id="1.25.40.20">
    <property type="entry name" value="Ankyrin repeat-containing domain"/>
    <property type="match status" value="3"/>
</dbReference>
<dbReference type="PANTHER" id="PTHR24171">
    <property type="entry name" value="ANKYRIN REPEAT DOMAIN-CONTAINING PROTEIN 39-RELATED"/>
    <property type="match status" value="1"/>
</dbReference>
<proteinExistence type="predicted"/>
<evidence type="ECO:0000313" key="6">
    <source>
        <dbReference type="Proteomes" id="UP000604046"/>
    </source>
</evidence>
<feature type="repeat" description="ANK" evidence="3">
    <location>
        <begin position="386"/>
        <end position="418"/>
    </location>
</feature>
<dbReference type="PROSITE" id="PS50297">
    <property type="entry name" value="ANK_REP_REGION"/>
    <property type="match status" value="5"/>
</dbReference>
<protein>
    <submittedName>
        <fullName evidence="5">Ank1 protein</fullName>
    </submittedName>
</protein>
<keyword evidence="6" id="KW-1185">Reference proteome</keyword>
<keyword evidence="1" id="KW-0677">Repeat</keyword>
<feature type="repeat" description="ANK" evidence="3">
    <location>
        <begin position="238"/>
        <end position="270"/>
    </location>
</feature>
<dbReference type="InterPro" id="IPR036770">
    <property type="entry name" value="Ankyrin_rpt-contain_sf"/>
</dbReference>
<dbReference type="PROSITE" id="PS50088">
    <property type="entry name" value="ANK_REPEAT"/>
    <property type="match status" value="5"/>
</dbReference>
<dbReference type="EMBL" id="CAJNDS010002170">
    <property type="protein sequence ID" value="CAE7359186.1"/>
    <property type="molecule type" value="Genomic_DNA"/>
</dbReference>
<dbReference type="PANTHER" id="PTHR24171:SF9">
    <property type="entry name" value="ANKYRIN REPEAT DOMAIN-CONTAINING PROTEIN 39"/>
    <property type="match status" value="1"/>
</dbReference>
<evidence type="ECO:0000256" key="1">
    <source>
        <dbReference type="ARBA" id="ARBA00022737"/>
    </source>
</evidence>
<evidence type="ECO:0000256" key="4">
    <source>
        <dbReference type="SAM" id="SignalP"/>
    </source>
</evidence>
<evidence type="ECO:0000256" key="2">
    <source>
        <dbReference type="ARBA" id="ARBA00023043"/>
    </source>
</evidence>
<organism evidence="5 6">
    <name type="scientific">Symbiodinium natans</name>
    <dbReference type="NCBI Taxonomy" id="878477"/>
    <lineage>
        <taxon>Eukaryota</taxon>
        <taxon>Sar</taxon>
        <taxon>Alveolata</taxon>
        <taxon>Dinophyceae</taxon>
        <taxon>Suessiales</taxon>
        <taxon>Symbiodiniaceae</taxon>
        <taxon>Symbiodinium</taxon>
    </lineage>
</organism>
<dbReference type="Pfam" id="PF12796">
    <property type="entry name" value="Ank_2"/>
    <property type="match status" value="2"/>
</dbReference>
<name>A0A812PDL3_9DINO</name>
<feature type="chain" id="PRO_5032807345" evidence="4">
    <location>
        <begin position="20"/>
        <end position="497"/>
    </location>
</feature>
<feature type="repeat" description="ANK" evidence="3">
    <location>
        <begin position="419"/>
        <end position="451"/>
    </location>
</feature>
<dbReference type="OrthoDB" id="194358at2759"/>